<keyword evidence="2" id="KW-1185">Reference proteome</keyword>
<reference evidence="1" key="2">
    <citation type="journal article" date="2024" name="Viruses">
        <title>New Genera and Species of Caulobacter and Brevundimonas Bacteriophages Provide Insights into Phage Genome Evolution.</title>
        <authorList>
            <person name="Ely B."/>
            <person name="Hils M."/>
            <person name="Clarke A."/>
            <person name="Albert M."/>
            <person name="Holness N."/>
            <person name="Lenski J."/>
            <person name="Mohammadi T."/>
        </authorList>
    </citation>
    <scope>NUCLEOTIDE SEQUENCE</scope>
</reference>
<proteinExistence type="predicted"/>
<accession>A0AAF0B957</accession>
<sequence>MADCKDCKFGSVETASVQRCRPCFGDTRRPNFRLKDPWEGQTVDQKYKTLVTQRPELNQSTGGSVSTDNLTNVLAERGNRYGQFKDQAVYADGMNKLFQTSPNWETMAPDQREALRLIANKIGRILNGDPNYDDSWVDIAGYSKLIANRLQGNPQ</sequence>
<dbReference type="Proteomes" id="UP001214072">
    <property type="component" value="Segment"/>
</dbReference>
<protein>
    <submittedName>
        <fullName evidence="1">Uncharacterized protein</fullName>
    </submittedName>
</protein>
<evidence type="ECO:0000313" key="2">
    <source>
        <dbReference type="Proteomes" id="UP001214072"/>
    </source>
</evidence>
<organism evidence="1 2">
    <name type="scientific">Caulobacter phage BL198</name>
    <dbReference type="NCBI Taxonomy" id="3020395"/>
    <lineage>
        <taxon>Viruses</taxon>
        <taxon>Duplodnaviria</taxon>
        <taxon>Heunggongvirae</taxon>
        <taxon>Uroviricota</taxon>
        <taxon>Caudoviricetes</taxon>
        <taxon>Autographivirales</taxon>
        <taxon>Autonotataviridae</taxon>
        <taxon>Percyvirus</taxon>
        <taxon>Percyvirus BL198</taxon>
    </lineage>
</organism>
<name>A0AAF0B957_9CAUD</name>
<evidence type="ECO:0000313" key="1">
    <source>
        <dbReference type="EMBL" id="WCD56057.1"/>
    </source>
</evidence>
<dbReference type="EMBL" id="OQ135102">
    <property type="protein sequence ID" value="WCD56057.1"/>
    <property type="molecule type" value="Genomic_DNA"/>
</dbReference>
<reference evidence="1" key="1">
    <citation type="submission" date="2022-12" db="EMBL/GenBank/DDBJ databases">
        <authorList>
            <person name="Hils M."/>
            <person name="Clarke A."/>
            <person name="Albert M."/>
            <person name="Lenski J."/>
        </authorList>
    </citation>
    <scope>NUCLEOTIDE SEQUENCE</scope>
</reference>
<gene>
    <name evidence="1" type="primary">BL198_gp028</name>
</gene>